<dbReference type="SUPFAM" id="SSF52540">
    <property type="entry name" value="P-loop containing nucleoside triphosphate hydrolases"/>
    <property type="match status" value="1"/>
</dbReference>
<keyword evidence="1" id="KW-0547">Nucleotide-binding</keyword>
<dbReference type="RefSeq" id="WP_035250084.1">
    <property type="nucleotide sequence ID" value="NZ_AQQY01000004.1"/>
</dbReference>
<accession>A0A058ZKX4</accession>
<evidence type="ECO:0000313" key="4">
    <source>
        <dbReference type="Proteomes" id="UP000024836"/>
    </source>
</evidence>
<dbReference type="GO" id="GO:0005737">
    <property type="term" value="C:cytoplasm"/>
    <property type="evidence" value="ECO:0007669"/>
    <property type="project" value="TreeGrafter"/>
</dbReference>
<name>A0A058ZKX4_9RHOB</name>
<dbReference type="PATRIC" id="fig|1461693.3.peg.1554"/>
<dbReference type="NCBIfam" id="NF040713">
    <property type="entry name" value="ZapE"/>
    <property type="match status" value="1"/>
</dbReference>
<sequence>MDQTLREIYDYKVSTGELHGDPGQLAVLEPLQTIRAALNESPPAKRGFFQRRKKVEPVRGLYIWGGVGRGKSMLMDLFFDHVDLAEKRRVHFHAFMQEVHSQLHKVRQAGKEDPLLHVAQDIATSVKLLCFDEMQITDITDAMLVGRLFDLMFENGVTVVTTSNRVPDDLYKDGLQRELFLPFIALIKERLGEHHLASPNDYRQNRLSGAEVYFTPADAAARDAMEEIWQDFTGGKGTALTLTVKGRDVVIPKFHNGVGRATFWDLCSKMLGPADYLAIAEAMRVLILEDIPNLSRNNFNEAKRFVTLIDALYEAKVRFICSAAAQPEMLYVEGTGAFEFERTASRLREMQDKDWGVEAGA</sequence>
<dbReference type="AlphaFoldDB" id="A0A058ZKX4"/>
<dbReference type="eggNOG" id="COG1485">
    <property type="taxonomic scope" value="Bacteria"/>
</dbReference>
<dbReference type="InterPro" id="IPR005654">
    <property type="entry name" value="ATPase_AFG1-like"/>
</dbReference>
<dbReference type="InterPro" id="IPR027417">
    <property type="entry name" value="P-loop_NTPase"/>
</dbReference>
<dbReference type="Gene3D" id="3.40.50.300">
    <property type="entry name" value="P-loop containing nucleotide triphosphate hydrolases"/>
    <property type="match status" value="1"/>
</dbReference>
<evidence type="ECO:0000256" key="2">
    <source>
        <dbReference type="ARBA" id="ARBA00022840"/>
    </source>
</evidence>
<reference evidence="3 4" key="1">
    <citation type="submission" date="2013-04" db="EMBL/GenBank/DDBJ databases">
        <title>Shimia sp. 22II-S11-Z10 Genome Sequencing.</title>
        <authorList>
            <person name="Lai Q."/>
            <person name="Li G."/>
            <person name="Shao Z."/>
        </authorList>
    </citation>
    <scope>NUCLEOTIDE SEQUENCE [LARGE SCALE GENOMIC DNA]</scope>
    <source>
        <strain evidence="4">22II-S11-Z10</strain>
    </source>
</reference>
<evidence type="ECO:0000313" key="3">
    <source>
        <dbReference type="EMBL" id="KCV82244.1"/>
    </source>
</evidence>
<evidence type="ECO:0000256" key="1">
    <source>
        <dbReference type="ARBA" id="ARBA00022741"/>
    </source>
</evidence>
<dbReference type="OrthoDB" id="9774491at2"/>
<dbReference type="GO" id="GO:0005524">
    <property type="term" value="F:ATP binding"/>
    <property type="evidence" value="ECO:0007669"/>
    <property type="project" value="UniProtKB-KW"/>
</dbReference>
<comment type="caution">
    <text evidence="3">The sequence shown here is derived from an EMBL/GenBank/DDBJ whole genome shotgun (WGS) entry which is preliminary data.</text>
</comment>
<dbReference type="Pfam" id="PF03969">
    <property type="entry name" value="AFG1_ATPase"/>
    <property type="match status" value="1"/>
</dbReference>
<dbReference type="PANTHER" id="PTHR12169">
    <property type="entry name" value="ATPASE N2B"/>
    <property type="match status" value="1"/>
</dbReference>
<gene>
    <name evidence="3" type="ORF">ATO10_07637</name>
</gene>
<keyword evidence="2" id="KW-0067">ATP-binding</keyword>
<dbReference type="EMBL" id="AQQY01000004">
    <property type="protein sequence ID" value="KCV82244.1"/>
    <property type="molecule type" value="Genomic_DNA"/>
</dbReference>
<protein>
    <submittedName>
        <fullName evidence="3">AFG1-like ATPase</fullName>
    </submittedName>
</protein>
<organism evidence="3 4">
    <name type="scientific">Actibacterium atlanticum</name>
    <dbReference type="NCBI Taxonomy" id="1461693"/>
    <lineage>
        <taxon>Bacteria</taxon>
        <taxon>Pseudomonadati</taxon>
        <taxon>Pseudomonadota</taxon>
        <taxon>Alphaproteobacteria</taxon>
        <taxon>Rhodobacterales</taxon>
        <taxon>Roseobacteraceae</taxon>
        <taxon>Actibacterium</taxon>
    </lineage>
</organism>
<dbReference type="PANTHER" id="PTHR12169:SF6">
    <property type="entry name" value="AFG1-LIKE ATPASE"/>
    <property type="match status" value="1"/>
</dbReference>
<dbReference type="STRING" id="1461693.ATO10_07637"/>
<dbReference type="Proteomes" id="UP000024836">
    <property type="component" value="Unassembled WGS sequence"/>
</dbReference>
<keyword evidence="4" id="KW-1185">Reference proteome</keyword>
<dbReference type="GO" id="GO:0016887">
    <property type="term" value="F:ATP hydrolysis activity"/>
    <property type="evidence" value="ECO:0007669"/>
    <property type="project" value="InterPro"/>
</dbReference>
<proteinExistence type="predicted"/>